<protein>
    <submittedName>
        <fullName evidence="1">TIGR03643 family protein</fullName>
    </submittedName>
</protein>
<dbReference type="AlphaFoldDB" id="A0A6M9PL25"/>
<dbReference type="EMBL" id="CP028940">
    <property type="protein sequence ID" value="QKM61091.1"/>
    <property type="molecule type" value="Genomic_DNA"/>
</dbReference>
<dbReference type="Proteomes" id="UP000501090">
    <property type="component" value="Chromosome"/>
</dbReference>
<dbReference type="RefSeq" id="WP_173960859.1">
    <property type="nucleotide sequence ID" value="NZ_CBCSCC010000001.1"/>
</dbReference>
<evidence type="ECO:0000313" key="2">
    <source>
        <dbReference type="Proteomes" id="UP000501090"/>
    </source>
</evidence>
<sequence length="89" mass="10448">MTTRLPQTLSEADLSRLIEMAWEDRTPFDAIEATFGYSEPQVIALMRKQLKRNSFELWRKRVTGRATKHLALRSKLVTRAYCATQYKQK</sequence>
<name>A0A6M9PL25_9BURK</name>
<keyword evidence="2" id="KW-1185">Reference proteome</keyword>
<evidence type="ECO:0000313" key="1">
    <source>
        <dbReference type="EMBL" id="QKM61091.1"/>
    </source>
</evidence>
<dbReference type="NCBIfam" id="TIGR03643">
    <property type="entry name" value="TIGR03643 family protein"/>
    <property type="match status" value="1"/>
</dbReference>
<accession>A0A6M9PL25</accession>
<dbReference type="KEGG" id="pard:DN92_08670"/>
<dbReference type="InterPro" id="IPR019882">
    <property type="entry name" value="CHP03643"/>
</dbReference>
<reference evidence="1 2" key="1">
    <citation type="submission" date="2018-04" db="EMBL/GenBank/DDBJ databases">
        <title>Polynucleobacter sp. UK-Long2-W17 genome.</title>
        <authorList>
            <person name="Hahn M.W."/>
        </authorList>
    </citation>
    <scope>NUCLEOTIDE SEQUENCE [LARGE SCALE GENOMIC DNA]</scope>
    <source>
        <strain evidence="1 2">UK-Long2-W17</strain>
    </source>
</reference>
<dbReference type="Pfam" id="PF10985">
    <property type="entry name" value="DUF2805"/>
    <property type="match status" value="1"/>
</dbReference>
<organism evidence="1 2">
    <name type="scientific">Polynucleobacter arcticus</name>
    <dbReference type="NCBI Taxonomy" id="1743165"/>
    <lineage>
        <taxon>Bacteria</taxon>
        <taxon>Pseudomonadati</taxon>
        <taxon>Pseudomonadota</taxon>
        <taxon>Betaproteobacteria</taxon>
        <taxon>Burkholderiales</taxon>
        <taxon>Burkholderiaceae</taxon>
        <taxon>Polynucleobacter</taxon>
    </lineage>
</organism>
<gene>
    <name evidence="1" type="ORF">DN92_08670</name>
</gene>
<proteinExistence type="predicted"/>